<evidence type="ECO:0000313" key="1">
    <source>
        <dbReference type="EMBL" id="TMS59796.1"/>
    </source>
</evidence>
<sequence>MCLWAAHGAAASAQGTPGASIVQPANNTALVAQVRARLVNAPVIHGNFEQKKTIQGFRNPLVSTGTFLIAQGKGVSWHTRKPFESVLTITRERMLSRQADGQISTRVEASDEPGLRAVNEMLFAVMAADLRTLEQRFAISGELRGKQGWWLQLTPRDSMLAQWITRISLSGDSVVRSVTLMEAHGDSSVITFTDTVTAQSLNAEDVRRFE</sequence>
<keyword evidence="1" id="KW-0449">Lipoprotein</keyword>
<keyword evidence="2" id="KW-1185">Reference proteome</keyword>
<organism evidence="1 2">
    <name type="scientific">Imbroritus primus</name>
    <dbReference type="NCBI Taxonomy" id="3058603"/>
    <lineage>
        <taxon>Bacteria</taxon>
        <taxon>Pseudomonadati</taxon>
        <taxon>Pseudomonadota</taxon>
        <taxon>Betaproteobacteria</taxon>
        <taxon>Burkholderiales</taxon>
        <taxon>Burkholderiaceae</taxon>
        <taxon>Imbroritus</taxon>
    </lineage>
</organism>
<reference evidence="1" key="1">
    <citation type="submission" date="2019-05" db="EMBL/GenBank/DDBJ databases">
        <title>Revised genome assembly of Burkholderiaceae (previously Ralstonia) sp. PBA.</title>
        <authorList>
            <person name="Gan H.M."/>
        </authorList>
    </citation>
    <scope>NUCLEOTIDE SEQUENCE</scope>
    <source>
        <strain evidence="1">PBA</strain>
    </source>
</reference>
<protein>
    <submittedName>
        <fullName evidence="1">Outer membrane lipoprotein carrier protein LolA</fullName>
    </submittedName>
</protein>
<name>A0ACD3SUN1_9BURK</name>
<evidence type="ECO:0000313" key="2">
    <source>
        <dbReference type="Proteomes" id="UP000004277"/>
    </source>
</evidence>
<comment type="caution">
    <text evidence="1">The sequence shown here is derived from an EMBL/GenBank/DDBJ whole genome shotgun (WGS) entry which is preliminary data.</text>
</comment>
<gene>
    <name evidence="1" type="ORF">MW7_000665</name>
</gene>
<dbReference type="Proteomes" id="UP000004277">
    <property type="component" value="Unassembled WGS sequence"/>
</dbReference>
<proteinExistence type="predicted"/>
<dbReference type="EMBL" id="AKCV02000004">
    <property type="protein sequence ID" value="TMS59796.1"/>
    <property type="molecule type" value="Genomic_DNA"/>
</dbReference>
<accession>A0ACD3SUN1</accession>